<dbReference type="InterPro" id="IPR036249">
    <property type="entry name" value="Thioredoxin-like_sf"/>
</dbReference>
<dbReference type="Proteomes" id="UP000006591">
    <property type="component" value="Chromosome 3"/>
</dbReference>
<dbReference type="EnsemblPlants" id="ONIVA03G22820.1">
    <property type="protein sequence ID" value="ONIVA03G22820.1"/>
    <property type="gene ID" value="ONIVA03G22820"/>
</dbReference>
<dbReference type="InterPro" id="IPR046349">
    <property type="entry name" value="C1-like_sf"/>
</dbReference>
<evidence type="ECO:0000259" key="9">
    <source>
        <dbReference type="PROSITE" id="PS51352"/>
    </source>
</evidence>
<dbReference type="Gene3D" id="3.40.30.10">
    <property type="entry name" value="Glutaredoxin"/>
    <property type="match status" value="3"/>
</dbReference>
<dbReference type="Pfam" id="PF13905">
    <property type="entry name" value="Thioredoxin_8"/>
    <property type="match status" value="3"/>
</dbReference>
<dbReference type="SUPFAM" id="SSF57889">
    <property type="entry name" value="Cysteine-rich domain"/>
    <property type="match status" value="1"/>
</dbReference>
<evidence type="ECO:0000313" key="11">
    <source>
        <dbReference type="Proteomes" id="UP000006591"/>
    </source>
</evidence>
<dbReference type="SUPFAM" id="SSF52833">
    <property type="entry name" value="Thioredoxin-like"/>
    <property type="match status" value="3"/>
</dbReference>
<dbReference type="PROSITE" id="PS51352">
    <property type="entry name" value="THIOREDOXIN_2"/>
    <property type="match status" value="2"/>
</dbReference>
<dbReference type="InterPro" id="IPR013766">
    <property type="entry name" value="Thioredoxin_domain"/>
</dbReference>
<evidence type="ECO:0000256" key="4">
    <source>
        <dbReference type="ARBA" id="ARBA00023027"/>
    </source>
</evidence>
<comment type="similarity">
    <text evidence="5">Belongs to the nucleoredoxin family.</text>
</comment>
<keyword evidence="11" id="KW-1185">Reference proteome</keyword>
<evidence type="ECO:0000256" key="5">
    <source>
        <dbReference type="ARBA" id="ARBA00025782"/>
    </source>
</evidence>
<dbReference type="InterPro" id="IPR012336">
    <property type="entry name" value="Thioredoxin-like_fold"/>
</dbReference>
<feature type="region of interest" description="Disordered" evidence="8">
    <location>
        <begin position="544"/>
        <end position="564"/>
    </location>
</feature>
<evidence type="ECO:0000256" key="6">
    <source>
        <dbReference type="ARBA" id="ARBA00047388"/>
    </source>
</evidence>
<protein>
    <recommendedName>
        <fullName evidence="1">protein-disulfide reductase</fullName>
        <ecNumber evidence="1">1.8.1.8</ecNumber>
    </recommendedName>
</protein>
<dbReference type="CDD" id="cd03009">
    <property type="entry name" value="TryX_like_TryX_NRX"/>
    <property type="match status" value="2"/>
</dbReference>
<dbReference type="PANTHER" id="PTHR13871:SF96">
    <property type="entry name" value="THIOREDOXIN DOMAIN-CONTAINING PROTEIN"/>
    <property type="match status" value="1"/>
</dbReference>
<feature type="domain" description="Thioredoxin" evidence="9">
    <location>
        <begin position="321"/>
        <end position="488"/>
    </location>
</feature>
<name>A0A0E0GNZ0_ORYNI</name>
<dbReference type="AlphaFoldDB" id="A0A0E0GNZ0"/>
<dbReference type="InterPro" id="IPR045870">
    <property type="entry name" value="TryX_NRX_thioredoxin_dom"/>
</dbReference>
<comment type="catalytic activity">
    <reaction evidence="7">
        <text>[protein]-dithiol + NADP(+) = [protein]-disulfide + NADPH + H(+)</text>
        <dbReference type="Rhea" id="RHEA:18753"/>
        <dbReference type="Rhea" id="RHEA-COMP:10593"/>
        <dbReference type="Rhea" id="RHEA-COMP:10594"/>
        <dbReference type="ChEBI" id="CHEBI:15378"/>
        <dbReference type="ChEBI" id="CHEBI:29950"/>
        <dbReference type="ChEBI" id="CHEBI:50058"/>
        <dbReference type="ChEBI" id="CHEBI:57783"/>
        <dbReference type="ChEBI" id="CHEBI:58349"/>
        <dbReference type="EC" id="1.8.1.8"/>
    </reaction>
</comment>
<dbReference type="PANTHER" id="PTHR13871">
    <property type="entry name" value="THIOREDOXIN"/>
    <property type="match status" value="1"/>
</dbReference>
<feature type="region of interest" description="Disordered" evidence="8">
    <location>
        <begin position="587"/>
        <end position="614"/>
    </location>
</feature>
<dbReference type="GO" id="GO:0004791">
    <property type="term" value="F:thioredoxin-disulfide reductase (NADPH) activity"/>
    <property type="evidence" value="ECO:0007669"/>
    <property type="project" value="InterPro"/>
</dbReference>
<dbReference type="InterPro" id="IPR052259">
    <property type="entry name" value="Nucleoredoxin-like"/>
</dbReference>
<comment type="catalytic activity">
    <reaction evidence="6">
        <text>[protein]-dithiol + NAD(+) = [protein]-disulfide + NADH + H(+)</text>
        <dbReference type="Rhea" id="RHEA:18749"/>
        <dbReference type="Rhea" id="RHEA-COMP:10593"/>
        <dbReference type="Rhea" id="RHEA-COMP:10594"/>
        <dbReference type="ChEBI" id="CHEBI:15378"/>
        <dbReference type="ChEBI" id="CHEBI:29950"/>
        <dbReference type="ChEBI" id="CHEBI:50058"/>
        <dbReference type="ChEBI" id="CHEBI:57540"/>
        <dbReference type="ChEBI" id="CHEBI:57945"/>
        <dbReference type="EC" id="1.8.1.8"/>
    </reaction>
</comment>
<proteinExistence type="inferred from homology"/>
<feature type="compositionally biased region" description="Low complexity" evidence="8">
    <location>
        <begin position="602"/>
        <end position="614"/>
    </location>
</feature>
<evidence type="ECO:0000256" key="2">
    <source>
        <dbReference type="ARBA" id="ARBA00022737"/>
    </source>
</evidence>
<sequence>MADAAGIATVLAADGRDFLLRNSADQVKISSIEASTVALYFSASWCQPCRRFTPKLIEAYNELVSQGKNFEVVFVSGDKDQEAFDAYFAKMPWLAVPFSDSECRAKLNKRFKVRGIPHLVILNATSGEVYTEDGVELVTVHGTEAYPFTTERINELKEQEKAAKDNQTVQSVLGTPTRDYLLSNKGDRVPISDLEGKYVGLCFVVNGYGPVVQFTSLLAKFYEKLKEVGEKFEVVAVSLDSDEELSNESFAGMPWLAIPQEDNMGEKLARYFELRGLPTLVLIGPDGKTLNNNVADIIDEHGQDAWEGFPFTAEKMEILAEKAKAKAELQTLESLLVIGDLDFVLGKDGAKVPVSELVGKTVLLYFSAKWCGPCRAFLPKLVDEYNKIKEKHNDFEIIFISSDRDQSSYDEFFSGMPWLALPLGDERKQHLSKTFRVRGIPSLVAIGADGRTVARDAKTPLTAHGADAFPFTEERLLEMERKIDEMAKGWPGKLKHELHDEHELVLTRCTTYGCDGCDEMGSSWSYRCRECDFDLHPKCALGKEEEKKGDDEAEAEADPACEGGAFGVSPKFSGMLRTKQAQLAGRLSAGHVTGGDDDDTHGFAAAAAVGPPPK</sequence>
<dbReference type="Gramene" id="ONIVA03G22820.1">
    <property type="protein sequence ID" value="ONIVA03G22820.1"/>
    <property type="gene ID" value="ONIVA03G22820"/>
</dbReference>
<dbReference type="STRING" id="4536.A0A0E0GNZ0"/>
<keyword evidence="4" id="KW-0520">NAD</keyword>
<feature type="domain" description="Thioredoxin" evidence="9">
    <location>
        <begin position="1"/>
        <end position="158"/>
    </location>
</feature>
<reference evidence="10" key="1">
    <citation type="submission" date="2015-04" db="UniProtKB">
        <authorList>
            <consortium name="EnsemblPlants"/>
        </authorList>
    </citation>
    <scope>IDENTIFICATION</scope>
    <source>
        <strain evidence="10">SL10</strain>
    </source>
</reference>
<accession>A0A0E0GNZ0</accession>
<dbReference type="InterPro" id="IPR004146">
    <property type="entry name" value="DC1"/>
</dbReference>
<dbReference type="InterPro" id="IPR017937">
    <property type="entry name" value="Thioredoxin_CS"/>
</dbReference>
<dbReference type="PROSITE" id="PS00194">
    <property type="entry name" value="THIOREDOXIN_1"/>
    <property type="match status" value="1"/>
</dbReference>
<reference evidence="10" key="2">
    <citation type="submission" date="2018-04" db="EMBL/GenBank/DDBJ databases">
        <title>OnivRS2 (Oryza nivara Reference Sequence Version 2).</title>
        <authorList>
            <person name="Zhang J."/>
            <person name="Kudrna D."/>
            <person name="Lee S."/>
            <person name="Talag J."/>
            <person name="Rajasekar S."/>
            <person name="Welchert J."/>
            <person name="Hsing Y.-I."/>
            <person name="Wing R.A."/>
        </authorList>
    </citation>
    <scope>NUCLEOTIDE SEQUENCE [LARGE SCALE GENOMIC DNA]</scope>
    <source>
        <strain evidence="10">SL10</strain>
    </source>
</reference>
<organism evidence="10">
    <name type="scientific">Oryza nivara</name>
    <name type="common">Indian wild rice</name>
    <name type="synonym">Oryza sativa f. spontanea</name>
    <dbReference type="NCBI Taxonomy" id="4536"/>
    <lineage>
        <taxon>Eukaryota</taxon>
        <taxon>Viridiplantae</taxon>
        <taxon>Streptophyta</taxon>
        <taxon>Embryophyta</taxon>
        <taxon>Tracheophyta</taxon>
        <taxon>Spermatophyta</taxon>
        <taxon>Magnoliopsida</taxon>
        <taxon>Liliopsida</taxon>
        <taxon>Poales</taxon>
        <taxon>Poaceae</taxon>
        <taxon>BOP clade</taxon>
        <taxon>Oryzoideae</taxon>
        <taxon>Oryzeae</taxon>
        <taxon>Oryzinae</taxon>
        <taxon>Oryza</taxon>
    </lineage>
</organism>
<evidence type="ECO:0000256" key="7">
    <source>
        <dbReference type="ARBA" id="ARBA00047804"/>
    </source>
</evidence>
<evidence type="ECO:0000313" key="10">
    <source>
        <dbReference type="EnsemblPlants" id="ONIVA03G22820.1"/>
    </source>
</evidence>
<keyword evidence="2" id="KW-0677">Repeat</keyword>
<evidence type="ECO:0000256" key="8">
    <source>
        <dbReference type="SAM" id="MobiDB-lite"/>
    </source>
</evidence>
<dbReference type="eggNOG" id="KOG2501">
    <property type="taxonomic scope" value="Eukaryota"/>
</dbReference>
<evidence type="ECO:0000256" key="1">
    <source>
        <dbReference type="ARBA" id="ARBA00012612"/>
    </source>
</evidence>
<dbReference type="Pfam" id="PF03107">
    <property type="entry name" value="C1_2"/>
    <property type="match status" value="1"/>
</dbReference>
<dbReference type="EC" id="1.8.1.8" evidence="1"/>
<keyword evidence="3" id="KW-0560">Oxidoreductase</keyword>
<evidence type="ECO:0000256" key="3">
    <source>
        <dbReference type="ARBA" id="ARBA00023002"/>
    </source>
</evidence>